<dbReference type="Pfam" id="PF22148">
    <property type="entry name" value="Fervidolysin_NPro-like"/>
    <property type="match status" value="1"/>
</dbReference>
<keyword evidence="4 6" id="KW-0720">Serine protease</keyword>
<feature type="domain" description="Peptidase S8/S53" evidence="7">
    <location>
        <begin position="162"/>
        <end position="440"/>
    </location>
</feature>
<proteinExistence type="inferred from homology"/>
<dbReference type="InterPro" id="IPR023828">
    <property type="entry name" value="Peptidase_S8_Ser-AS"/>
</dbReference>
<organism evidence="9 10">
    <name type="scientific">Rufibacter hautae</name>
    <dbReference type="NCBI Taxonomy" id="2595005"/>
    <lineage>
        <taxon>Bacteria</taxon>
        <taxon>Pseudomonadati</taxon>
        <taxon>Bacteroidota</taxon>
        <taxon>Cytophagia</taxon>
        <taxon>Cytophagales</taxon>
        <taxon>Hymenobacteraceae</taxon>
        <taxon>Rufibacter</taxon>
    </lineage>
</organism>
<dbReference type="Gene3D" id="3.40.50.200">
    <property type="entry name" value="Peptidase S8/S53 domain"/>
    <property type="match status" value="1"/>
</dbReference>
<sequence length="458" mass="46972">MLSATLLTACNTDQLTEDQELSATAQADAGIAGGQQIVPNEVLVKFRAGAASEARAAVLERISGKVKEKILTKTMARFGDKEGVVLVHTPMAALEALSKIKGEGAVEFAEPNFLYTHQAASSDPYYTNGSLWGMYGDATAPANQYGSQAGEAWAVGHTGSASVVVGIIDEGVQTDHPDLQGQIWTNPFDPVNGVDDDGNGYIDDVNGWDFDANDNSVYDGGTRGAYDDHATHVAGTIGAKNDGKGVVGVNWNVTMISLKFLGRRGGTTANAIKAVDYLTDLKTRHNMNIVASNNSWGGGGFSQALSDAVVRAAQAQILFVAAAGNGGSDGVGDNNDAVGSYPSNYNTASAAGYDNVIAVAAITSTGGRSSFSNYGATTVDIGAPGSGIYSSTAYNTYSSYNGTSMATPHVTGGVALYAASHPGSTAQTIKDAILSSAVPTSSLAGKCTTGGRLNVSGF</sequence>
<keyword evidence="10" id="KW-1185">Reference proteome</keyword>
<evidence type="ECO:0000259" key="7">
    <source>
        <dbReference type="Pfam" id="PF00082"/>
    </source>
</evidence>
<evidence type="ECO:0000256" key="6">
    <source>
        <dbReference type="PROSITE-ProRule" id="PRU01240"/>
    </source>
</evidence>
<evidence type="ECO:0000256" key="4">
    <source>
        <dbReference type="ARBA" id="ARBA00022825"/>
    </source>
</evidence>
<dbReference type="InterPro" id="IPR034204">
    <property type="entry name" value="PfSUB1-like_cat_dom"/>
</dbReference>
<keyword evidence="3 6" id="KW-0378">Hydrolase</keyword>
<dbReference type="SUPFAM" id="SSF52743">
    <property type="entry name" value="Subtilisin-like"/>
    <property type="match status" value="1"/>
</dbReference>
<dbReference type="PANTHER" id="PTHR43806">
    <property type="entry name" value="PEPTIDASE S8"/>
    <property type="match status" value="1"/>
</dbReference>
<feature type="active site" description="Charge relay system" evidence="5 6">
    <location>
        <position position="169"/>
    </location>
</feature>
<feature type="active site" description="Charge relay system" evidence="5 6">
    <location>
        <position position="229"/>
    </location>
</feature>
<dbReference type="PANTHER" id="PTHR43806:SF11">
    <property type="entry name" value="CEREVISIN-RELATED"/>
    <property type="match status" value="1"/>
</dbReference>
<dbReference type="PROSITE" id="PS00138">
    <property type="entry name" value="SUBTILASE_SER"/>
    <property type="match status" value="1"/>
</dbReference>
<comment type="caution">
    <text evidence="9">The sequence shown here is derived from an EMBL/GenBank/DDBJ whole genome shotgun (WGS) entry which is preliminary data.</text>
</comment>
<dbReference type="InterPro" id="IPR054399">
    <property type="entry name" value="Fervidolysin-like_N_prodom"/>
</dbReference>
<keyword evidence="2 6" id="KW-0645">Protease</keyword>
<feature type="domain" description="Fervidolysin-like N-terminal prodomain" evidence="8">
    <location>
        <begin position="31"/>
        <end position="112"/>
    </location>
</feature>
<dbReference type="InterPro" id="IPR015500">
    <property type="entry name" value="Peptidase_S8_subtilisin-rel"/>
</dbReference>
<dbReference type="PROSITE" id="PS51892">
    <property type="entry name" value="SUBTILASE"/>
    <property type="match status" value="1"/>
</dbReference>
<reference evidence="9 10" key="1">
    <citation type="submission" date="2019-07" db="EMBL/GenBank/DDBJ databases">
        <title>Rufibacter sp. nov., isolated from lake sediment.</title>
        <authorList>
            <person name="Qu J.-H."/>
        </authorList>
    </citation>
    <scope>NUCLEOTIDE SEQUENCE [LARGE SCALE GENOMIC DNA]</scope>
    <source>
        <strain evidence="9 10">NBS58-1</strain>
    </source>
</reference>
<dbReference type="PRINTS" id="PR00723">
    <property type="entry name" value="SUBTILISIN"/>
</dbReference>
<dbReference type="InterPro" id="IPR000209">
    <property type="entry name" value="Peptidase_S8/S53_dom"/>
</dbReference>
<evidence type="ECO:0000259" key="8">
    <source>
        <dbReference type="Pfam" id="PF22148"/>
    </source>
</evidence>
<evidence type="ECO:0000256" key="1">
    <source>
        <dbReference type="ARBA" id="ARBA00011073"/>
    </source>
</evidence>
<evidence type="ECO:0000313" key="9">
    <source>
        <dbReference type="EMBL" id="KAA3438864.1"/>
    </source>
</evidence>
<evidence type="ECO:0000256" key="3">
    <source>
        <dbReference type="ARBA" id="ARBA00022801"/>
    </source>
</evidence>
<dbReference type="Pfam" id="PF00082">
    <property type="entry name" value="Peptidase_S8"/>
    <property type="match status" value="1"/>
</dbReference>
<dbReference type="OrthoDB" id="9798386at2"/>
<feature type="active site" description="Charge relay system" evidence="5 6">
    <location>
        <position position="404"/>
    </location>
</feature>
<dbReference type="EMBL" id="VKKY01000002">
    <property type="protein sequence ID" value="KAA3438864.1"/>
    <property type="molecule type" value="Genomic_DNA"/>
</dbReference>
<evidence type="ECO:0000256" key="5">
    <source>
        <dbReference type="PIRSR" id="PIRSR615500-1"/>
    </source>
</evidence>
<dbReference type="Proteomes" id="UP000324133">
    <property type="component" value="Unassembled WGS sequence"/>
</dbReference>
<gene>
    <name evidence="9" type="ORF">FOA19_12205</name>
</gene>
<comment type="similarity">
    <text evidence="1 6">Belongs to the peptidase S8 family.</text>
</comment>
<dbReference type="AlphaFoldDB" id="A0A5B6THX8"/>
<evidence type="ECO:0000256" key="2">
    <source>
        <dbReference type="ARBA" id="ARBA00022670"/>
    </source>
</evidence>
<dbReference type="InterPro" id="IPR036852">
    <property type="entry name" value="Peptidase_S8/S53_dom_sf"/>
</dbReference>
<evidence type="ECO:0000313" key="10">
    <source>
        <dbReference type="Proteomes" id="UP000324133"/>
    </source>
</evidence>
<accession>A0A5B6THX8</accession>
<dbReference type="GO" id="GO:0004252">
    <property type="term" value="F:serine-type endopeptidase activity"/>
    <property type="evidence" value="ECO:0007669"/>
    <property type="project" value="UniProtKB-UniRule"/>
</dbReference>
<dbReference type="GO" id="GO:0006508">
    <property type="term" value="P:proteolysis"/>
    <property type="evidence" value="ECO:0007669"/>
    <property type="project" value="UniProtKB-KW"/>
</dbReference>
<protein>
    <submittedName>
        <fullName evidence="9">S8 family serine peptidase</fullName>
    </submittedName>
</protein>
<dbReference type="InterPro" id="IPR050131">
    <property type="entry name" value="Peptidase_S8_subtilisin-like"/>
</dbReference>
<dbReference type="CDD" id="cd07473">
    <property type="entry name" value="Peptidases_S8_Subtilisin_like"/>
    <property type="match status" value="1"/>
</dbReference>
<name>A0A5B6THX8_9BACT</name>